<dbReference type="InterPro" id="IPR005496">
    <property type="entry name" value="Integral_membrane_TerC"/>
</dbReference>
<evidence type="ECO:0000256" key="6">
    <source>
        <dbReference type="SAM" id="Phobius"/>
    </source>
</evidence>
<feature type="transmembrane region" description="Helical" evidence="6">
    <location>
        <begin position="95"/>
        <end position="119"/>
    </location>
</feature>
<protein>
    <submittedName>
        <fullName evidence="7">TerC family protein</fullName>
    </submittedName>
</protein>
<feature type="transmembrane region" description="Helical" evidence="6">
    <location>
        <begin position="150"/>
        <end position="173"/>
    </location>
</feature>
<dbReference type="EMBL" id="VCEI01000029">
    <property type="protein sequence ID" value="TLU89743.1"/>
    <property type="molecule type" value="Genomic_DNA"/>
</dbReference>
<feature type="transmembrane region" description="Helical" evidence="6">
    <location>
        <begin position="238"/>
        <end position="256"/>
    </location>
</feature>
<dbReference type="PANTHER" id="PTHR30238:SF4">
    <property type="entry name" value="SLL1022 PROTEIN"/>
    <property type="match status" value="1"/>
</dbReference>
<evidence type="ECO:0000313" key="7">
    <source>
        <dbReference type="EMBL" id="TLU89743.1"/>
    </source>
</evidence>
<comment type="subcellular location">
    <subcellularLocation>
        <location evidence="1">Membrane</location>
        <topology evidence="1">Multi-pass membrane protein</topology>
    </subcellularLocation>
</comment>
<keyword evidence="8" id="KW-1185">Reference proteome</keyword>
<evidence type="ECO:0000313" key="8">
    <source>
        <dbReference type="Proteomes" id="UP000309788"/>
    </source>
</evidence>
<sequence length="271" mass="29769">MFRLAQLIKFVQVLTTLKLYMEALLTPDALISLLTLTLLEIVLGIDNVIFITIVSGKLPAEQRKNAQNYGLLIALVLRIALLFAISWVIGLKHDLLTIFGHGFSGRDLILLGGGIFLLYSTTKEIHHKLEGETEELPTGDKLAKKGGLTFGSALIQIALLNIIFSFDSVLTAVGLVKEIPIMIGAVIASTFIMIGFASKIGDFVNGHPSIKILALSFLLMIGTLLVAEAFHYEIPKGYAYFAMAFSFLVELLNMKLDKNTKQPVKLHDRVN</sequence>
<keyword evidence="4 6" id="KW-1133">Transmembrane helix</keyword>
<reference evidence="7 8" key="1">
    <citation type="submission" date="2019-05" db="EMBL/GenBank/DDBJ databases">
        <authorList>
            <person name="Qu J.-H."/>
        </authorList>
    </citation>
    <scope>NUCLEOTIDE SEQUENCE [LARGE SCALE GENOMIC DNA]</scope>
    <source>
        <strain evidence="7 8">Z12</strain>
    </source>
</reference>
<dbReference type="OrthoDB" id="9805314at2"/>
<evidence type="ECO:0000256" key="2">
    <source>
        <dbReference type="ARBA" id="ARBA00007511"/>
    </source>
</evidence>
<comment type="similarity">
    <text evidence="2">Belongs to the TerC family.</text>
</comment>
<keyword evidence="5 6" id="KW-0472">Membrane</keyword>
<feature type="transmembrane region" description="Helical" evidence="6">
    <location>
        <begin position="179"/>
        <end position="200"/>
    </location>
</feature>
<keyword evidence="3 6" id="KW-0812">Transmembrane</keyword>
<gene>
    <name evidence="7" type="ORF">FEM55_19590</name>
</gene>
<evidence type="ECO:0000256" key="4">
    <source>
        <dbReference type="ARBA" id="ARBA00022989"/>
    </source>
</evidence>
<evidence type="ECO:0000256" key="5">
    <source>
        <dbReference type="ARBA" id="ARBA00023136"/>
    </source>
</evidence>
<dbReference type="PANTHER" id="PTHR30238">
    <property type="entry name" value="MEMBRANE BOUND PREDICTED REDOX MODULATOR"/>
    <property type="match status" value="1"/>
</dbReference>
<dbReference type="Proteomes" id="UP000309788">
    <property type="component" value="Unassembled WGS sequence"/>
</dbReference>
<feature type="transmembrane region" description="Helical" evidence="6">
    <location>
        <begin position="68"/>
        <end position="89"/>
    </location>
</feature>
<proteinExistence type="inferred from homology"/>
<feature type="transmembrane region" description="Helical" evidence="6">
    <location>
        <begin position="29"/>
        <end position="56"/>
    </location>
</feature>
<accession>A0A5R9K799</accession>
<feature type="transmembrane region" description="Helical" evidence="6">
    <location>
        <begin position="212"/>
        <end position="232"/>
    </location>
</feature>
<dbReference type="Pfam" id="PF03741">
    <property type="entry name" value="TerC"/>
    <property type="match status" value="1"/>
</dbReference>
<dbReference type="AlphaFoldDB" id="A0A5R9K799"/>
<comment type="caution">
    <text evidence="7">The sequence shown here is derived from an EMBL/GenBank/DDBJ whole genome shotgun (WGS) entry which is preliminary data.</text>
</comment>
<evidence type="ECO:0000256" key="3">
    <source>
        <dbReference type="ARBA" id="ARBA00022692"/>
    </source>
</evidence>
<evidence type="ECO:0000256" key="1">
    <source>
        <dbReference type="ARBA" id="ARBA00004141"/>
    </source>
</evidence>
<organism evidence="7 8">
    <name type="scientific">Dyadobacter sediminis</name>
    <dbReference type="NCBI Taxonomy" id="1493691"/>
    <lineage>
        <taxon>Bacteria</taxon>
        <taxon>Pseudomonadati</taxon>
        <taxon>Bacteroidota</taxon>
        <taxon>Cytophagia</taxon>
        <taxon>Cytophagales</taxon>
        <taxon>Spirosomataceae</taxon>
        <taxon>Dyadobacter</taxon>
    </lineage>
</organism>
<name>A0A5R9K799_9BACT</name>
<dbReference type="GO" id="GO:0016020">
    <property type="term" value="C:membrane"/>
    <property type="evidence" value="ECO:0007669"/>
    <property type="project" value="UniProtKB-SubCell"/>
</dbReference>